<keyword evidence="4" id="KW-0732">Signal</keyword>
<keyword evidence="6" id="KW-1185">Reference proteome</keyword>
<dbReference type="PaxDb" id="2850-Phatr54197"/>
<dbReference type="KEGG" id="pti:PHATR_54197"/>
<proteinExistence type="predicted"/>
<dbReference type="OMA" id="FSLGKIW"/>
<comment type="subcellular location">
    <subcellularLocation>
        <location evidence="1">Plastid</location>
        <location evidence="1">Chloroplast</location>
    </subcellularLocation>
</comment>
<dbReference type="PANTHER" id="PTHR33926">
    <property type="entry name" value="PROTEIN TIC 22, CHLOROPLASTIC"/>
    <property type="match status" value="1"/>
</dbReference>
<dbReference type="InterPro" id="IPR007378">
    <property type="entry name" value="Tic22-like"/>
</dbReference>
<dbReference type="HOGENOM" id="CLU_798021_0_0_1"/>
<dbReference type="RefSeq" id="XP_002186177.1">
    <property type="nucleotide sequence ID" value="XM_002186141.1"/>
</dbReference>
<keyword evidence="3" id="KW-0934">Plastid</keyword>
<evidence type="ECO:0000313" key="5">
    <source>
        <dbReference type="EMBL" id="ACI65647.1"/>
    </source>
</evidence>
<evidence type="ECO:0000256" key="1">
    <source>
        <dbReference type="ARBA" id="ARBA00004229"/>
    </source>
</evidence>
<dbReference type="GeneID" id="7204048"/>
<dbReference type="PANTHER" id="PTHR33926:SF4">
    <property type="entry name" value="PROTEIN TIC 22, CHLOROPLASTIC"/>
    <property type="match status" value="1"/>
</dbReference>
<accession>B5Y5F3</accession>
<dbReference type="OrthoDB" id="196308at2759"/>
<evidence type="ECO:0000256" key="4">
    <source>
        <dbReference type="SAM" id="SignalP"/>
    </source>
</evidence>
<dbReference type="Pfam" id="PF04278">
    <property type="entry name" value="Tic22"/>
    <property type="match status" value="1"/>
</dbReference>
<dbReference type="AlphaFoldDB" id="B5Y5F3"/>
<evidence type="ECO:0000256" key="3">
    <source>
        <dbReference type="ARBA" id="ARBA00022640"/>
    </source>
</evidence>
<dbReference type="Gene3D" id="3.40.1350.100">
    <property type="match status" value="1"/>
</dbReference>
<dbReference type="SMR" id="B5Y5F3"/>
<feature type="signal peptide" evidence="4">
    <location>
        <begin position="1"/>
        <end position="22"/>
    </location>
</feature>
<dbReference type="GO" id="GO:0015031">
    <property type="term" value="P:protein transport"/>
    <property type="evidence" value="ECO:0007669"/>
    <property type="project" value="InterPro"/>
</dbReference>
<dbReference type="InParanoid" id="B5Y5F3"/>
<reference evidence="5 6" key="1">
    <citation type="journal article" date="2008" name="Nature">
        <title>The Phaeodactylum genome reveals the evolutionary history of diatom genomes.</title>
        <authorList>
            <person name="Bowler C."/>
            <person name="Allen A.E."/>
            <person name="Badger J.H."/>
            <person name="Grimwood J."/>
            <person name="Jabbari K."/>
            <person name="Kuo A."/>
            <person name="Maheswari U."/>
            <person name="Martens C."/>
            <person name="Maumus F."/>
            <person name="Otillar R.P."/>
            <person name="Rayko E."/>
            <person name="Salamov A."/>
            <person name="Vandepoele K."/>
            <person name="Beszteri B."/>
            <person name="Gruber A."/>
            <person name="Heijde M."/>
            <person name="Katinka M."/>
            <person name="Mock T."/>
            <person name="Valentin K."/>
            <person name="Verret F."/>
            <person name="Berges J.A."/>
            <person name="Brownlee C."/>
            <person name="Cadoret J.P."/>
            <person name="Chiovitti A."/>
            <person name="Choi C.J."/>
            <person name="Coesel S."/>
            <person name="De Martino A."/>
            <person name="Detter J.C."/>
            <person name="Durkin C."/>
            <person name="Falciatore A."/>
            <person name="Fournet J."/>
            <person name="Haruta M."/>
            <person name="Huysman M.J."/>
            <person name="Jenkins B.D."/>
            <person name="Jiroutova K."/>
            <person name="Jorgensen R.E."/>
            <person name="Joubert Y."/>
            <person name="Kaplan A."/>
            <person name="Kroger N."/>
            <person name="Kroth P.G."/>
            <person name="La Roche J."/>
            <person name="Lindquist E."/>
            <person name="Lommer M."/>
            <person name="Martin-Jezequel V."/>
            <person name="Lopez P.J."/>
            <person name="Lucas S."/>
            <person name="Mangogna M."/>
            <person name="McGinnis K."/>
            <person name="Medlin L.K."/>
            <person name="Montsant A."/>
            <person name="Oudot-Le Secq M.P."/>
            <person name="Napoli C."/>
            <person name="Obornik M."/>
            <person name="Parker M.S."/>
            <person name="Petit J.L."/>
            <person name="Porcel B.M."/>
            <person name="Poulsen N."/>
            <person name="Robison M."/>
            <person name="Rychlewski L."/>
            <person name="Rynearson T.A."/>
            <person name="Schmutz J."/>
            <person name="Shapiro H."/>
            <person name="Siaut M."/>
            <person name="Stanley M."/>
            <person name="Sussman M.R."/>
            <person name="Taylor A.R."/>
            <person name="Vardi A."/>
            <person name="von Dassow P."/>
            <person name="Vyverman W."/>
            <person name="Willis A."/>
            <person name="Wyrwicz L.S."/>
            <person name="Rokhsar D.S."/>
            <person name="Weissenbach J."/>
            <person name="Armbrust E.V."/>
            <person name="Green B.R."/>
            <person name="Van de Peer Y."/>
            <person name="Grigoriev I.V."/>
        </authorList>
    </citation>
    <scope>NUCLEOTIDE SEQUENCE [LARGE SCALE GENOMIC DNA]</scope>
    <source>
        <strain evidence="5 6">CCAP 1055/1</strain>
    </source>
</reference>
<gene>
    <name evidence="5" type="ORF">PHATR_54197</name>
</gene>
<evidence type="ECO:0000313" key="6">
    <source>
        <dbReference type="Proteomes" id="UP000000759"/>
    </source>
</evidence>
<reference evidence="6" key="2">
    <citation type="submission" date="2008-08" db="EMBL/GenBank/DDBJ databases">
        <authorList>
            <consortium name="Diatom Consortium"/>
            <person name="Grigoriev I."/>
            <person name="Grimwood J."/>
            <person name="Kuo A."/>
            <person name="Otillar R.P."/>
            <person name="Salamov A."/>
            <person name="Detter J.C."/>
            <person name="Lindquist E."/>
            <person name="Shapiro H."/>
            <person name="Lucas S."/>
            <person name="Glavina del Rio T."/>
            <person name="Pitluck S."/>
            <person name="Rokhsar D."/>
            <person name="Bowler C."/>
        </authorList>
    </citation>
    <scope>GENOME REANNOTATION</scope>
    <source>
        <strain evidence="6">CCAP 1055/1</strain>
    </source>
</reference>
<evidence type="ECO:0000256" key="2">
    <source>
        <dbReference type="ARBA" id="ARBA00022528"/>
    </source>
</evidence>
<dbReference type="Proteomes" id="UP000000759">
    <property type="component" value="Chromosome 3"/>
</dbReference>
<name>B5Y5F3_PHATC</name>
<dbReference type="eggNOG" id="ENOG502SJK2">
    <property type="taxonomic scope" value="Eukaryota"/>
</dbReference>
<organism evidence="5 6">
    <name type="scientific">Phaeodactylum tricornutum (strain CCAP 1055/1)</name>
    <dbReference type="NCBI Taxonomy" id="556484"/>
    <lineage>
        <taxon>Eukaryota</taxon>
        <taxon>Sar</taxon>
        <taxon>Stramenopiles</taxon>
        <taxon>Ochrophyta</taxon>
        <taxon>Bacillariophyta</taxon>
        <taxon>Bacillariophyceae</taxon>
        <taxon>Bacillariophycidae</taxon>
        <taxon>Naviculales</taxon>
        <taxon>Phaeodactylaceae</taxon>
        <taxon>Phaeodactylum</taxon>
    </lineage>
</organism>
<keyword evidence="2" id="KW-0150">Chloroplast</keyword>
<feature type="chain" id="PRO_5002841154" evidence="4">
    <location>
        <begin position="23"/>
        <end position="348"/>
    </location>
</feature>
<dbReference type="GO" id="GO:0009507">
    <property type="term" value="C:chloroplast"/>
    <property type="evidence" value="ECO:0007669"/>
    <property type="project" value="UniProtKB-SubCell"/>
</dbReference>
<dbReference type="EMBL" id="CP001142">
    <property type="protein sequence ID" value="ACI65647.1"/>
    <property type="molecule type" value="Genomic_DNA"/>
</dbReference>
<protein>
    <submittedName>
        <fullName evidence="5">Uncharacterized protein</fullName>
    </submittedName>
</protein>
<sequence length="348" mass="37750">MKPFSLSTVVLILSSLSLSASAGVSFSQSLGVSRSGSVFGIPRGGGLFGGKDESKKETTVDEETKKYAAMTQEEIEEWLEHVPVFAVTDSNGAGVVLKPENDTSVFYFFLNPMQANATLTQLKGANDEMDLKVSAFSLGKIWFNLLNGDPEREVKLTSPGAEDGEGETTKGVEYRLVPDTRDLLGARMLLTMTPEDGEAMKESGGMTPEMAQAAIKKAMEDSPKFKSTYNEIPVFTIAQMRMQKQPSEGEESEPITLLPMYFSMQNMVGTWQEFMKQAPTDVQGVEPAINLMSLKDLVEMMQKESEIDWRHVVLVPPAPVGADSETSASTATVADPMAQMGGATLGDE</sequence>